<dbReference type="KEGG" id="nsm:JO391_13715"/>
<dbReference type="SUPFAM" id="SSF56601">
    <property type="entry name" value="beta-lactamase/transpeptidase-like"/>
    <property type="match status" value="1"/>
</dbReference>
<reference evidence="3" key="1">
    <citation type="submission" date="2021-02" db="EMBL/GenBank/DDBJ databases">
        <title>Rhodobacter shimadae sp. nov., an aerobic anoxygenic phototrophic bacterium isolated from a hot spring.</title>
        <authorList>
            <person name="Muramatsu S."/>
            <person name="Haruta S."/>
            <person name="Hirose S."/>
            <person name="Hanada S."/>
        </authorList>
    </citation>
    <scope>NUCLEOTIDE SEQUENCE</scope>
    <source>
        <strain evidence="3">N10</strain>
    </source>
</reference>
<dbReference type="InterPro" id="IPR012338">
    <property type="entry name" value="Beta-lactam/transpept-like"/>
</dbReference>
<dbReference type="Gene3D" id="3.40.710.10">
    <property type="entry name" value="DD-peptidase/beta-lactamase superfamily"/>
    <property type="match status" value="1"/>
</dbReference>
<dbReference type="Pfam" id="PF00144">
    <property type="entry name" value="Beta-lactamase"/>
    <property type="match status" value="1"/>
</dbReference>
<dbReference type="AlphaFoldDB" id="A0A8G1EC51"/>
<dbReference type="PANTHER" id="PTHR46825:SF7">
    <property type="entry name" value="D-ALANYL-D-ALANINE CARBOXYPEPTIDASE"/>
    <property type="match status" value="1"/>
</dbReference>
<evidence type="ECO:0000259" key="2">
    <source>
        <dbReference type="Pfam" id="PF00144"/>
    </source>
</evidence>
<evidence type="ECO:0000313" key="3">
    <source>
        <dbReference type="EMBL" id="QYZ68816.1"/>
    </source>
</evidence>
<feature type="signal peptide" evidence="1">
    <location>
        <begin position="1"/>
        <end position="22"/>
    </location>
</feature>
<proteinExistence type="predicted"/>
<keyword evidence="4" id="KW-1185">Reference proteome</keyword>
<dbReference type="InterPro" id="IPR050491">
    <property type="entry name" value="AmpC-like"/>
</dbReference>
<sequence>MRFSVCAAFAGLLAGLALPALALPVFAADPEVLRQKVQAIADAYVRDTAPGERATGISVSVSLPGGAMVNLGAGKVSTAADAAPITPETLYQIGSVSKSFTAAALLQLQAEGKVDLDDTLGKWTPEYPAWKDVTIRRLLNMTSGIMGYDNAPAMAETFQKLGMGRHFSPAVLVGFVDPTYPGAPEATEGYDYSNTNYILAGMVIERAGGMTVQETFQTRFFGDRYGLTDSHYVEGVFPKDVTDRMASGYFVAAAMPELKAFETDDIKLADMSWAGAAGGIVSSPAQVNLWVRALFAGDVLDAAGKAELTDVVSMKTGKTIGRASADDPHGFGLGVSGFSSAMGDGWTYEGESMGFRVLYAYLPDKDLVATIALNSGAEGEADHANTVLVEILKAAME</sequence>
<dbReference type="EMBL" id="CP069370">
    <property type="protein sequence ID" value="QYZ68816.1"/>
    <property type="molecule type" value="Genomic_DNA"/>
</dbReference>
<evidence type="ECO:0000313" key="4">
    <source>
        <dbReference type="Proteomes" id="UP000826300"/>
    </source>
</evidence>
<feature type="domain" description="Beta-lactamase-related" evidence="2">
    <location>
        <begin position="52"/>
        <end position="388"/>
    </location>
</feature>
<dbReference type="InterPro" id="IPR001466">
    <property type="entry name" value="Beta-lactam-related"/>
</dbReference>
<name>A0A8G1EC51_9RHOB</name>
<gene>
    <name evidence="3" type="ORF">JO391_13715</name>
</gene>
<organism evidence="3 4">
    <name type="scientific">Neotabrizicola shimadae</name>
    <dbReference type="NCBI Taxonomy" id="2807096"/>
    <lineage>
        <taxon>Bacteria</taxon>
        <taxon>Pseudomonadati</taxon>
        <taxon>Pseudomonadota</taxon>
        <taxon>Alphaproteobacteria</taxon>
        <taxon>Rhodobacterales</taxon>
        <taxon>Paracoccaceae</taxon>
        <taxon>Neotabrizicola</taxon>
    </lineage>
</organism>
<dbReference type="PANTHER" id="PTHR46825">
    <property type="entry name" value="D-ALANYL-D-ALANINE-CARBOXYPEPTIDASE/ENDOPEPTIDASE AMPH"/>
    <property type="match status" value="1"/>
</dbReference>
<evidence type="ECO:0000256" key="1">
    <source>
        <dbReference type="SAM" id="SignalP"/>
    </source>
</evidence>
<dbReference type="Proteomes" id="UP000826300">
    <property type="component" value="Chromosome"/>
</dbReference>
<protein>
    <submittedName>
        <fullName evidence="3">Beta-lactamase family protein</fullName>
    </submittedName>
</protein>
<accession>A0A8G1EC51</accession>
<keyword evidence="1" id="KW-0732">Signal</keyword>
<dbReference type="RefSeq" id="WP_220661036.1">
    <property type="nucleotide sequence ID" value="NZ_CP069370.1"/>
</dbReference>
<feature type="chain" id="PRO_5034883134" evidence="1">
    <location>
        <begin position="23"/>
        <end position="397"/>
    </location>
</feature>